<gene>
    <name evidence="1" type="ORF">PHLCEN_2v1522</name>
</gene>
<name>A0A2R6RZS4_9APHY</name>
<dbReference type="Proteomes" id="UP000186601">
    <property type="component" value="Unassembled WGS sequence"/>
</dbReference>
<evidence type="ECO:0000313" key="1">
    <source>
        <dbReference type="EMBL" id="PSS35528.1"/>
    </source>
</evidence>
<protein>
    <submittedName>
        <fullName evidence="1">Uncharacterized protein</fullName>
    </submittedName>
</protein>
<proteinExistence type="predicted"/>
<dbReference type="AlphaFoldDB" id="A0A2R6RZS4"/>
<accession>A0A2R6RZS4</accession>
<evidence type="ECO:0000313" key="2">
    <source>
        <dbReference type="Proteomes" id="UP000186601"/>
    </source>
</evidence>
<sequence length="107" mass="11972">MAMLWHTRGARAPGEDLERNLSRLIPAFASSISESHWELSSGPERDESSSSLSGNRFWRTSLGELEAEDDGDWCVREEGVVNVILRGYVVKGYVYGVSVEERLDPDV</sequence>
<comment type="caution">
    <text evidence="1">The sequence shown here is derived from an EMBL/GenBank/DDBJ whole genome shotgun (WGS) entry which is preliminary data.</text>
</comment>
<organism evidence="1 2">
    <name type="scientific">Hermanssonia centrifuga</name>
    <dbReference type="NCBI Taxonomy" id="98765"/>
    <lineage>
        <taxon>Eukaryota</taxon>
        <taxon>Fungi</taxon>
        <taxon>Dikarya</taxon>
        <taxon>Basidiomycota</taxon>
        <taxon>Agaricomycotina</taxon>
        <taxon>Agaricomycetes</taxon>
        <taxon>Polyporales</taxon>
        <taxon>Meruliaceae</taxon>
        <taxon>Hermanssonia</taxon>
    </lineage>
</organism>
<keyword evidence="2" id="KW-1185">Reference proteome</keyword>
<dbReference type="EMBL" id="MLYV02000121">
    <property type="protein sequence ID" value="PSS35528.1"/>
    <property type="molecule type" value="Genomic_DNA"/>
</dbReference>
<reference evidence="1 2" key="1">
    <citation type="submission" date="2018-02" db="EMBL/GenBank/DDBJ databases">
        <title>Genome sequence of the basidiomycete white-rot fungus Phlebia centrifuga.</title>
        <authorList>
            <person name="Granchi Z."/>
            <person name="Peng M."/>
            <person name="de Vries R.P."/>
            <person name="Hilden K."/>
            <person name="Makela M.R."/>
            <person name="Grigoriev I."/>
            <person name="Riley R."/>
        </authorList>
    </citation>
    <scope>NUCLEOTIDE SEQUENCE [LARGE SCALE GENOMIC DNA]</scope>
    <source>
        <strain evidence="1 2">FBCC195</strain>
    </source>
</reference>